<proteinExistence type="predicted"/>
<accession>A0A835Y179</accession>
<evidence type="ECO:0000313" key="3">
    <source>
        <dbReference type="Proteomes" id="UP000612055"/>
    </source>
</evidence>
<comment type="caution">
    <text evidence="2">The sequence shown here is derived from an EMBL/GenBank/DDBJ whole genome shotgun (WGS) entry which is preliminary data.</text>
</comment>
<evidence type="ECO:0000256" key="1">
    <source>
        <dbReference type="SAM" id="MobiDB-lite"/>
    </source>
</evidence>
<dbReference type="Proteomes" id="UP000612055">
    <property type="component" value="Unassembled WGS sequence"/>
</dbReference>
<evidence type="ECO:0000313" key="2">
    <source>
        <dbReference type="EMBL" id="KAG2493424.1"/>
    </source>
</evidence>
<protein>
    <submittedName>
        <fullName evidence="2">Uncharacterized protein</fullName>
    </submittedName>
</protein>
<name>A0A835Y179_9CHLO</name>
<reference evidence="2" key="1">
    <citation type="journal article" date="2020" name="bioRxiv">
        <title>Comparative genomics of Chlamydomonas.</title>
        <authorList>
            <person name="Craig R.J."/>
            <person name="Hasan A.R."/>
            <person name="Ness R.W."/>
            <person name="Keightley P.D."/>
        </authorList>
    </citation>
    <scope>NUCLEOTIDE SEQUENCE</scope>
    <source>
        <strain evidence="2">CCAP 11/70</strain>
    </source>
</reference>
<feature type="compositionally biased region" description="Low complexity" evidence="1">
    <location>
        <begin position="74"/>
        <end position="90"/>
    </location>
</feature>
<keyword evidence="3" id="KW-1185">Reference proteome</keyword>
<feature type="region of interest" description="Disordered" evidence="1">
    <location>
        <begin position="54"/>
        <end position="97"/>
    </location>
</feature>
<dbReference type="AlphaFoldDB" id="A0A835Y179"/>
<dbReference type="EMBL" id="JAEHOE010000037">
    <property type="protein sequence ID" value="KAG2493424.1"/>
    <property type="molecule type" value="Genomic_DNA"/>
</dbReference>
<gene>
    <name evidence="2" type="ORF">HYH03_008244</name>
</gene>
<organism evidence="2 3">
    <name type="scientific">Edaphochlamys debaryana</name>
    <dbReference type="NCBI Taxonomy" id="47281"/>
    <lineage>
        <taxon>Eukaryota</taxon>
        <taxon>Viridiplantae</taxon>
        <taxon>Chlorophyta</taxon>
        <taxon>core chlorophytes</taxon>
        <taxon>Chlorophyceae</taxon>
        <taxon>CS clade</taxon>
        <taxon>Chlamydomonadales</taxon>
        <taxon>Chlamydomonadales incertae sedis</taxon>
        <taxon>Edaphochlamys</taxon>
    </lineage>
</organism>
<dbReference type="OrthoDB" id="556907at2759"/>
<sequence length="97" mass="10219">MWRRHLPPVPVEIKVTPGGTDGQRIFVFNAHRTNGNSDGLMVLDQKGAIQFAARPGKAPRGALRAASRGHLDSQPGTTAAPQPPTAGQTGNREGDAD</sequence>